<evidence type="ECO:0000256" key="1">
    <source>
        <dbReference type="ARBA" id="ARBA00006817"/>
    </source>
</evidence>
<feature type="domain" description="Activator of Hsp90 ATPase homologue 1/2-like C-terminal" evidence="2">
    <location>
        <begin position="22"/>
        <end position="158"/>
    </location>
</feature>
<dbReference type="Proteomes" id="UP000777661">
    <property type="component" value="Unassembled WGS sequence"/>
</dbReference>
<reference evidence="3 4" key="1">
    <citation type="submission" date="2021-06" db="EMBL/GenBank/DDBJ databases">
        <title>Nitratireductor porphyridii sp. nov., isolated from a small marine red alga, Porphyridium purpureum in South Korea.</title>
        <authorList>
            <person name="Kim K.H."/>
            <person name="Kristyanto S."/>
            <person name="Jeon C.O."/>
        </authorList>
    </citation>
    <scope>NUCLEOTIDE SEQUENCE [LARGE SCALE GENOMIC DNA]</scope>
    <source>
        <strain evidence="3 4">R6</strain>
    </source>
</reference>
<evidence type="ECO:0000313" key="4">
    <source>
        <dbReference type="Proteomes" id="UP000777661"/>
    </source>
</evidence>
<proteinExistence type="inferred from homology"/>
<sequence length="161" mass="18270">MSTTIDVAPELENELVLARIIDAPREKIFRAWTDPEILKQWFVPKPWTISKVEMDVRPGGASLIVMRDPDGNEYPNPGIFLEVVENEKIVTTDAFTGAWTPSEKPFMTMILTLEDAGEGRTRYIARALHWNAEDREAHEKMGFHEGWGQCADQLEEIAATL</sequence>
<comment type="caution">
    <text evidence="3">The sequence shown here is derived from an EMBL/GenBank/DDBJ whole genome shotgun (WGS) entry which is preliminary data.</text>
</comment>
<organism evidence="3 4">
    <name type="scientific">Nitratireductor rhodophyticola</name>
    <dbReference type="NCBI Taxonomy" id="2854036"/>
    <lineage>
        <taxon>Bacteria</taxon>
        <taxon>Pseudomonadati</taxon>
        <taxon>Pseudomonadota</taxon>
        <taxon>Alphaproteobacteria</taxon>
        <taxon>Hyphomicrobiales</taxon>
        <taxon>Phyllobacteriaceae</taxon>
        <taxon>Nitratireductor</taxon>
    </lineage>
</organism>
<dbReference type="SUPFAM" id="SSF55961">
    <property type="entry name" value="Bet v1-like"/>
    <property type="match status" value="1"/>
</dbReference>
<gene>
    <name evidence="3" type="ORF">KVG22_03720</name>
</gene>
<keyword evidence="4" id="KW-1185">Reference proteome</keyword>
<protein>
    <submittedName>
        <fullName evidence="3">SRPBCC family protein</fullName>
    </submittedName>
</protein>
<dbReference type="InterPro" id="IPR023393">
    <property type="entry name" value="START-like_dom_sf"/>
</dbReference>
<evidence type="ECO:0000259" key="2">
    <source>
        <dbReference type="Pfam" id="PF08327"/>
    </source>
</evidence>
<name>A0ABS7R5J4_9HYPH</name>
<comment type="similarity">
    <text evidence="1">Belongs to the AHA1 family.</text>
</comment>
<dbReference type="InterPro" id="IPR013538">
    <property type="entry name" value="ASHA1/2-like_C"/>
</dbReference>
<dbReference type="EMBL" id="JAHSQO010000001">
    <property type="protein sequence ID" value="MBY8915682.1"/>
    <property type="molecule type" value="Genomic_DNA"/>
</dbReference>
<dbReference type="Pfam" id="PF08327">
    <property type="entry name" value="AHSA1"/>
    <property type="match status" value="1"/>
</dbReference>
<dbReference type="Gene3D" id="3.30.530.20">
    <property type="match status" value="1"/>
</dbReference>
<evidence type="ECO:0000313" key="3">
    <source>
        <dbReference type="EMBL" id="MBY8915682.1"/>
    </source>
</evidence>
<dbReference type="CDD" id="cd08896">
    <property type="entry name" value="SRPBCC_CalC_Aha1-like_3"/>
    <property type="match status" value="1"/>
</dbReference>
<dbReference type="RefSeq" id="WP_065815020.1">
    <property type="nucleotide sequence ID" value="NZ_CBDDPV010000002.1"/>
</dbReference>
<accession>A0ABS7R5J4</accession>